<organism evidence="2 3">
    <name type="scientific">Chionoecetes opilio</name>
    <name type="common">Atlantic snow crab</name>
    <name type="synonym">Cancer opilio</name>
    <dbReference type="NCBI Taxonomy" id="41210"/>
    <lineage>
        <taxon>Eukaryota</taxon>
        <taxon>Metazoa</taxon>
        <taxon>Ecdysozoa</taxon>
        <taxon>Arthropoda</taxon>
        <taxon>Crustacea</taxon>
        <taxon>Multicrustacea</taxon>
        <taxon>Malacostraca</taxon>
        <taxon>Eumalacostraca</taxon>
        <taxon>Eucarida</taxon>
        <taxon>Decapoda</taxon>
        <taxon>Pleocyemata</taxon>
        <taxon>Brachyura</taxon>
        <taxon>Eubrachyura</taxon>
        <taxon>Majoidea</taxon>
        <taxon>Majidae</taxon>
        <taxon>Chionoecetes</taxon>
    </lineage>
</organism>
<protein>
    <submittedName>
        <fullName evidence="2">Uncharacterized protein</fullName>
    </submittedName>
</protein>
<dbReference type="AlphaFoldDB" id="A0A8J4XXD7"/>
<gene>
    <name evidence="2" type="ORF">GWK47_001266</name>
</gene>
<feature type="compositionally biased region" description="Low complexity" evidence="1">
    <location>
        <begin position="31"/>
        <end position="45"/>
    </location>
</feature>
<dbReference type="EMBL" id="JACEEZ010019539">
    <property type="protein sequence ID" value="KAG0715618.1"/>
    <property type="molecule type" value="Genomic_DNA"/>
</dbReference>
<evidence type="ECO:0000313" key="2">
    <source>
        <dbReference type="EMBL" id="KAG0715618.1"/>
    </source>
</evidence>
<reference evidence="2" key="1">
    <citation type="submission" date="2020-07" db="EMBL/GenBank/DDBJ databases">
        <title>The High-quality genome of the commercially important snow crab, Chionoecetes opilio.</title>
        <authorList>
            <person name="Jeong J.-H."/>
            <person name="Ryu S."/>
        </authorList>
    </citation>
    <scope>NUCLEOTIDE SEQUENCE</scope>
    <source>
        <strain evidence="2">MADBK_172401_WGS</strain>
        <tissue evidence="2">Digestive gland</tissue>
    </source>
</reference>
<evidence type="ECO:0000256" key="1">
    <source>
        <dbReference type="SAM" id="MobiDB-lite"/>
    </source>
</evidence>
<keyword evidence="3" id="KW-1185">Reference proteome</keyword>
<accession>A0A8J4XXD7</accession>
<dbReference type="Proteomes" id="UP000770661">
    <property type="component" value="Unassembled WGS sequence"/>
</dbReference>
<proteinExistence type="predicted"/>
<name>A0A8J4XXD7_CHIOP</name>
<evidence type="ECO:0000313" key="3">
    <source>
        <dbReference type="Proteomes" id="UP000770661"/>
    </source>
</evidence>
<comment type="caution">
    <text evidence="2">The sequence shown here is derived from an EMBL/GenBank/DDBJ whole genome shotgun (WGS) entry which is preliminary data.</text>
</comment>
<sequence>MHTIGLHAAFASHRPHSDWLHTPPPPPPPRTLSTPPLLRPSSSPHIPLPHPSPLCSHGDSTRTLLYVFPRPSFYVSSASLVSPIRASLPHRPGLLTTAATASMFPNNAASVVYTDENGQVSPPPPPLTPTPLCRSLAPPHLPDLPHPHPASLLCASLPHNTPNTPLLHPASCASPLSPAAS</sequence>
<feature type="region of interest" description="Disordered" evidence="1">
    <location>
        <begin position="15"/>
        <end position="54"/>
    </location>
</feature>